<keyword evidence="5" id="KW-0090">Biological rhythms</keyword>
<comment type="subcellular location">
    <subcellularLocation>
        <location evidence="1 9">Nucleus</location>
    </subcellularLocation>
</comment>
<keyword evidence="4" id="KW-0805">Transcription regulation</keyword>
<dbReference type="AlphaFoldDB" id="A0A7J7CEU3"/>
<keyword evidence="6" id="KW-0804">Transcription</keyword>
<dbReference type="Pfam" id="PF06203">
    <property type="entry name" value="CCT"/>
    <property type="match status" value="1"/>
</dbReference>
<evidence type="ECO:0000256" key="1">
    <source>
        <dbReference type="ARBA" id="ARBA00004123"/>
    </source>
</evidence>
<dbReference type="SUPFAM" id="SSF52172">
    <property type="entry name" value="CheY-like"/>
    <property type="match status" value="1"/>
</dbReference>
<dbReference type="PANTHER" id="PTHR43874:SF95">
    <property type="entry name" value="TWO-COMPONENT RESPONSE REGULATOR-LIKE APRR5"/>
    <property type="match status" value="1"/>
</dbReference>
<feature type="compositionally biased region" description="Basic and acidic residues" evidence="10">
    <location>
        <begin position="211"/>
        <end position="222"/>
    </location>
</feature>
<keyword evidence="14" id="KW-1185">Reference proteome</keyword>
<accession>A0A7J7CEU3</accession>
<feature type="compositionally biased region" description="Basic and acidic residues" evidence="10">
    <location>
        <begin position="181"/>
        <end position="194"/>
    </location>
</feature>
<evidence type="ECO:0000256" key="10">
    <source>
        <dbReference type="SAM" id="MobiDB-lite"/>
    </source>
</evidence>
<evidence type="ECO:0000256" key="9">
    <source>
        <dbReference type="PROSITE-ProRule" id="PRU00357"/>
    </source>
</evidence>
<dbReference type="FunCoup" id="A0A7J7CEU3">
    <property type="interactions" value="96"/>
</dbReference>
<name>A0A7J7CEU3_TRIWF</name>
<evidence type="ECO:0000259" key="12">
    <source>
        <dbReference type="PROSITE" id="PS51017"/>
    </source>
</evidence>
<dbReference type="GO" id="GO:0048511">
    <property type="term" value="P:rhythmic process"/>
    <property type="evidence" value="ECO:0007669"/>
    <property type="project" value="UniProtKB-KW"/>
</dbReference>
<dbReference type="InParanoid" id="A0A7J7CEU3"/>
<evidence type="ECO:0000256" key="5">
    <source>
        <dbReference type="ARBA" id="ARBA00023108"/>
    </source>
</evidence>
<evidence type="ECO:0000313" key="13">
    <source>
        <dbReference type="EMBL" id="KAF5732455.1"/>
    </source>
</evidence>
<dbReference type="PANTHER" id="PTHR43874">
    <property type="entry name" value="TWO-COMPONENT RESPONSE REGULATOR"/>
    <property type="match status" value="1"/>
</dbReference>
<evidence type="ECO:0000256" key="6">
    <source>
        <dbReference type="ARBA" id="ARBA00023163"/>
    </source>
</evidence>
<dbReference type="SMART" id="SM00448">
    <property type="entry name" value="REC"/>
    <property type="match status" value="1"/>
</dbReference>
<dbReference type="Proteomes" id="UP000593562">
    <property type="component" value="Unassembled WGS sequence"/>
</dbReference>
<dbReference type="InterPro" id="IPR001789">
    <property type="entry name" value="Sig_transdc_resp-reg_receiver"/>
</dbReference>
<keyword evidence="3" id="KW-0902">Two-component regulatory system</keyword>
<feature type="domain" description="Response regulatory" evidence="11">
    <location>
        <begin position="52"/>
        <end position="170"/>
    </location>
</feature>
<dbReference type="InterPro" id="IPR010402">
    <property type="entry name" value="CCT_domain"/>
</dbReference>
<evidence type="ECO:0000313" key="14">
    <source>
        <dbReference type="Proteomes" id="UP000593562"/>
    </source>
</evidence>
<evidence type="ECO:0000259" key="11">
    <source>
        <dbReference type="PROSITE" id="PS50110"/>
    </source>
</evidence>
<dbReference type="GO" id="GO:0005634">
    <property type="term" value="C:nucleus"/>
    <property type="evidence" value="ECO:0007669"/>
    <property type="project" value="UniProtKB-SubCell"/>
</dbReference>
<dbReference type="GO" id="GO:0000160">
    <property type="term" value="P:phosphorelay signal transduction system"/>
    <property type="evidence" value="ECO:0007669"/>
    <property type="project" value="UniProtKB-KW"/>
</dbReference>
<dbReference type="InterPro" id="IPR011006">
    <property type="entry name" value="CheY-like_superfamily"/>
</dbReference>
<dbReference type="GO" id="GO:0009736">
    <property type="term" value="P:cytokinin-activated signaling pathway"/>
    <property type="evidence" value="ECO:0007669"/>
    <property type="project" value="InterPro"/>
</dbReference>
<feature type="compositionally biased region" description="Basic and acidic residues" evidence="10">
    <location>
        <begin position="9"/>
        <end position="27"/>
    </location>
</feature>
<feature type="compositionally biased region" description="Polar residues" evidence="10">
    <location>
        <begin position="199"/>
        <end position="208"/>
    </location>
</feature>
<gene>
    <name evidence="13" type="ORF">HS088_TW18G01150</name>
</gene>
<feature type="domain" description="CCT" evidence="12">
    <location>
        <begin position="640"/>
        <end position="682"/>
    </location>
</feature>
<dbReference type="EMBL" id="JAAARO010000018">
    <property type="protein sequence ID" value="KAF5732455.1"/>
    <property type="molecule type" value="Genomic_DNA"/>
</dbReference>
<evidence type="ECO:0000256" key="4">
    <source>
        <dbReference type="ARBA" id="ARBA00023015"/>
    </source>
</evidence>
<organism evidence="13 14">
    <name type="scientific">Tripterygium wilfordii</name>
    <name type="common">Thunder God vine</name>
    <dbReference type="NCBI Taxonomy" id="458696"/>
    <lineage>
        <taxon>Eukaryota</taxon>
        <taxon>Viridiplantae</taxon>
        <taxon>Streptophyta</taxon>
        <taxon>Embryophyta</taxon>
        <taxon>Tracheophyta</taxon>
        <taxon>Spermatophyta</taxon>
        <taxon>Magnoliopsida</taxon>
        <taxon>eudicotyledons</taxon>
        <taxon>Gunneridae</taxon>
        <taxon>Pentapetalae</taxon>
        <taxon>rosids</taxon>
        <taxon>fabids</taxon>
        <taxon>Celastrales</taxon>
        <taxon>Celastraceae</taxon>
        <taxon>Tripterygium</taxon>
    </lineage>
</organism>
<feature type="region of interest" description="Disordered" evidence="10">
    <location>
        <begin position="398"/>
        <end position="422"/>
    </location>
</feature>
<feature type="compositionally biased region" description="Polar residues" evidence="10">
    <location>
        <begin position="361"/>
        <end position="371"/>
    </location>
</feature>
<evidence type="ECO:0000256" key="8">
    <source>
        <dbReference type="PROSITE-ProRule" id="PRU00169"/>
    </source>
</evidence>
<evidence type="ECO:0000256" key="2">
    <source>
        <dbReference type="ARBA" id="ARBA00010330"/>
    </source>
</evidence>
<dbReference type="InterPro" id="IPR045279">
    <property type="entry name" value="ARR-like"/>
</dbReference>
<comment type="caution">
    <text evidence="13">The sequence shown here is derived from an EMBL/GenBank/DDBJ whole genome shotgun (WGS) entry which is preliminary data.</text>
</comment>
<proteinExistence type="inferred from homology"/>
<protein>
    <submittedName>
        <fullName evidence="13">Two-component response regulator-like APRR5 isoform X1</fullName>
    </submittedName>
</protein>
<comment type="similarity">
    <text evidence="2">Belongs to the ARR-like family.</text>
</comment>
<feature type="region of interest" description="Disordered" evidence="10">
    <location>
        <begin position="350"/>
        <end position="375"/>
    </location>
</feature>
<evidence type="ECO:0000256" key="3">
    <source>
        <dbReference type="ARBA" id="ARBA00023012"/>
    </source>
</evidence>
<sequence length="698" mass="77414">MGDVVLSSDKGKSENETESSKQRKKREEEEEKDAGGSPVVKWERLLPRTVMRVLLVEADDSTRQIIAALLRKCSYRVAAISDGLKAWEILKGRPHNIDLILTEVELPSISGYALLTLIMEHEICKNIPVIMMSSQDSINTVYKCMLRGAADYLVKPIRRNELRNLWQHVWRRQHATVDRNGELEESVGQEKVEAISDNDAASNHSSGNMARDQRKEYIEKGSDAQSSCTKPDLEAESSHKEHMQDFSLPMWGKLLLNDIKMRNDKANTQIGQKFPKHGSEAEGSMAIACKEVNMAVGKDIELESHMQDANLAGEAGDNADALANSSGEAIDFMGAFTCYISSSNNANGKSDSSPHLDLFLTRSQPSGPENQINEERRILRQSTASAFTRYASRALNSSHLESASSPTQQEGMRTNSGKRSFNITTGYNSDTLNLSTQRSIISPDLTLCTRRNFISLPTCQSKHSEIGTSCPQQILFPVPIPVRGARLNIACRCGSALSPLFCSTSGSSPMVSPGSANQQEPTCQGNPFHNPNFENNSTERLCNSLGQTANNYTSLTLHKQDQKLYSLEDRGCISPATDHIASSNFCNGSLSRLNSMGYQIACGSNSNVEQVAVTRPAVESKLEEAETFANNEKSPRSIQREAALTKFRLKRKDRCFEKKVRYETRKKLAEQRPRVKGQFVRQALSVTTPAETENHHDE</sequence>
<reference evidence="13 14" key="1">
    <citation type="journal article" date="2020" name="Nat. Commun.">
        <title>Genome of Tripterygium wilfordii and identification of cytochrome P450 involved in triptolide biosynthesis.</title>
        <authorList>
            <person name="Tu L."/>
            <person name="Su P."/>
            <person name="Zhang Z."/>
            <person name="Gao L."/>
            <person name="Wang J."/>
            <person name="Hu T."/>
            <person name="Zhou J."/>
            <person name="Zhang Y."/>
            <person name="Zhao Y."/>
            <person name="Liu Y."/>
            <person name="Song Y."/>
            <person name="Tong Y."/>
            <person name="Lu Y."/>
            <person name="Yang J."/>
            <person name="Xu C."/>
            <person name="Jia M."/>
            <person name="Peters R.J."/>
            <person name="Huang L."/>
            <person name="Gao W."/>
        </authorList>
    </citation>
    <scope>NUCLEOTIDE SEQUENCE [LARGE SCALE GENOMIC DNA]</scope>
    <source>
        <strain evidence="14">cv. XIE 37</strain>
        <tissue evidence="13">Leaf</tissue>
    </source>
</reference>
<comment type="caution">
    <text evidence="8">Lacks conserved residue(s) required for the propagation of feature annotation.</text>
</comment>
<feature type="compositionally biased region" description="Basic and acidic residues" evidence="10">
    <location>
        <begin position="231"/>
        <end position="241"/>
    </location>
</feature>
<dbReference type="CDD" id="cd17582">
    <property type="entry name" value="psREC_PRR"/>
    <property type="match status" value="1"/>
</dbReference>
<dbReference type="PROSITE" id="PS51017">
    <property type="entry name" value="CCT"/>
    <property type="match status" value="1"/>
</dbReference>
<dbReference type="Pfam" id="PF00072">
    <property type="entry name" value="Response_reg"/>
    <property type="match status" value="1"/>
</dbReference>
<dbReference type="OrthoDB" id="60033at2759"/>
<feature type="region of interest" description="Disordered" evidence="10">
    <location>
        <begin position="1"/>
        <end position="36"/>
    </location>
</feature>
<keyword evidence="7 9" id="KW-0539">Nucleus</keyword>
<dbReference type="PROSITE" id="PS50110">
    <property type="entry name" value="RESPONSE_REGULATORY"/>
    <property type="match status" value="1"/>
</dbReference>
<evidence type="ECO:0000256" key="7">
    <source>
        <dbReference type="ARBA" id="ARBA00023242"/>
    </source>
</evidence>
<feature type="region of interest" description="Disordered" evidence="10">
    <location>
        <begin position="181"/>
        <end position="241"/>
    </location>
</feature>
<dbReference type="Gene3D" id="3.40.50.2300">
    <property type="match status" value="1"/>
</dbReference>